<evidence type="ECO:0000313" key="2">
    <source>
        <dbReference type="EMBL" id="OJJ87988.1"/>
    </source>
</evidence>
<reference evidence="3" key="1">
    <citation type="journal article" date="2017" name="Genome Biol.">
        <title>Comparative genomics reveals high biological diversity and specific adaptations in the industrially and medically important fungal genus Aspergillus.</title>
        <authorList>
            <person name="de Vries R.P."/>
            <person name="Riley R."/>
            <person name="Wiebenga A."/>
            <person name="Aguilar-Osorio G."/>
            <person name="Amillis S."/>
            <person name="Uchima C.A."/>
            <person name="Anderluh G."/>
            <person name="Asadollahi M."/>
            <person name="Askin M."/>
            <person name="Barry K."/>
            <person name="Battaglia E."/>
            <person name="Bayram O."/>
            <person name="Benocci T."/>
            <person name="Braus-Stromeyer S.A."/>
            <person name="Caldana C."/>
            <person name="Canovas D."/>
            <person name="Cerqueira G.C."/>
            <person name="Chen F."/>
            <person name="Chen W."/>
            <person name="Choi C."/>
            <person name="Clum A."/>
            <person name="Dos Santos R.A."/>
            <person name="Damasio A.R."/>
            <person name="Diallinas G."/>
            <person name="Emri T."/>
            <person name="Fekete E."/>
            <person name="Flipphi M."/>
            <person name="Freyberg S."/>
            <person name="Gallo A."/>
            <person name="Gournas C."/>
            <person name="Habgood R."/>
            <person name="Hainaut M."/>
            <person name="Harispe M.L."/>
            <person name="Henrissat B."/>
            <person name="Hilden K.S."/>
            <person name="Hope R."/>
            <person name="Hossain A."/>
            <person name="Karabika E."/>
            <person name="Karaffa L."/>
            <person name="Karanyi Z."/>
            <person name="Krasevec N."/>
            <person name="Kuo A."/>
            <person name="Kusch H."/>
            <person name="LaButti K."/>
            <person name="Lagendijk E.L."/>
            <person name="Lapidus A."/>
            <person name="Levasseur A."/>
            <person name="Lindquist E."/>
            <person name="Lipzen A."/>
            <person name="Logrieco A.F."/>
            <person name="MacCabe A."/>
            <person name="Maekelae M.R."/>
            <person name="Malavazi I."/>
            <person name="Melin P."/>
            <person name="Meyer V."/>
            <person name="Mielnichuk N."/>
            <person name="Miskei M."/>
            <person name="Molnar A.P."/>
            <person name="Mule G."/>
            <person name="Ngan C.Y."/>
            <person name="Orejas M."/>
            <person name="Orosz E."/>
            <person name="Ouedraogo J.P."/>
            <person name="Overkamp K.M."/>
            <person name="Park H.-S."/>
            <person name="Perrone G."/>
            <person name="Piumi F."/>
            <person name="Punt P.J."/>
            <person name="Ram A.F."/>
            <person name="Ramon A."/>
            <person name="Rauscher S."/>
            <person name="Record E."/>
            <person name="Riano-Pachon D.M."/>
            <person name="Robert V."/>
            <person name="Roehrig J."/>
            <person name="Ruller R."/>
            <person name="Salamov A."/>
            <person name="Salih N.S."/>
            <person name="Samson R.A."/>
            <person name="Sandor E."/>
            <person name="Sanguinetti M."/>
            <person name="Schuetze T."/>
            <person name="Sepcic K."/>
            <person name="Shelest E."/>
            <person name="Sherlock G."/>
            <person name="Sophianopoulou V."/>
            <person name="Squina F.M."/>
            <person name="Sun H."/>
            <person name="Susca A."/>
            <person name="Todd R.B."/>
            <person name="Tsang A."/>
            <person name="Unkles S.E."/>
            <person name="van de Wiele N."/>
            <person name="van Rossen-Uffink D."/>
            <person name="Oliveira J.V."/>
            <person name="Vesth T.C."/>
            <person name="Visser J."/>
            <person name="Yu J.-H."/>
            <person name="Zhou M."/>
            <person name="Andersen M.R."/>
            <person name="Archer D.B."/>
            <person name="Baker S.E."/>
            <person name="Benoit I."/>
            <person name="Brakhage A.A."/>
            <person name="Braus G.H."/>
            <person name="Fischer R."/>
            <person name="Frisvad J.C."/>
            <person name="Goldman G.H."/>
            <person name="Houbraken J."/>
            <person name="Oakley B."/>
            <person name="Pocsi I."/>
            <person name="Scazzocchio C."/>
            <person name="Seiboth B."/>
            <person name="vanKuyk P.A."/>
            <person name="Wortman J."/>
            <person name="Dyer P.S."/>
            <person name="Grigoriev I.V."/>
        </authorList>
    </citation>
    <scope>NUCLEOTIDE SEQUENCE [LARGE SCALE GENOMIC DNA]</scope>
    <source>
        <strain evidence="3">CBS 516.65</strain>
    </source>
</reference>
<feature type="compositionally biased region" description="Acidic residues" evidence="1">
    <location>
        <begin position="54"/>
        <end position="94"/>
    </location>
</feature>
<feature type="region of interest" description="Disordered" evidence="1">
    <location>
        <begin position="52"/>
        <end position="104"/>
    </location>
</feature>
<evidence type="ECO:0000313" key="3">
    <source>
        <dbReference type="Proteomes" id="UP000184300"/>
    </source>
</evidence>
<dbReference type="EMBL" id="KV878890">
    <property type="protein sequence ID" value="OJJ87988.1"/>
    <property type="molecule type" value="Genomic_DNA"/>
</dbReference>
<dbReference type="Proteomes" id="UP000184300">
    <property type="component" value="Unassembled WGS sequence"/>
</dbReference>
<gene>
    <name evidence="2" type="ORF">ASPGLDRAFT_43079</name>
</gene>
<accession>A0A1L9VVP8</accession>
<organism evidence="2 3">
    <name type="scientific">Aspergillus glaucus CBS 516.65</name>
    <dbReference type="NCBI Taxonomy" id="1160497"/>
    <lineage>
        <taxon>Eukaryota</taxon>
        <taxon>Fungi</taxon>
        <taxon>Dikarya</taxon>
        <taxon>Ascomycota</taxon>
        <taxon>Pezizomycotina</taxon>
        <taxon>Eurotiomycetes</taxon>
        <taxon>Eurotiomycetidae</taxon>
        <taxon>Eurotiales</taxon>
        <taxon>Aspergillaceae</taxon>
        <taxon>Aspergillus</taxon>
        <taxon>Aspergillus subgen. Aspergillus</taxon>
    </lineage>
</organism>
<name>A0A1L9VVP8_ASPGL</name>
<dbReference type="VEuPathDB" id="FungiDB:ASPGLDRAFT_43079"/>
<proteinExistence type="predicted"/>
<keyword evidence="3" id="KW-1185">Reference proteome</keyword>
<dbReference type="GeneID" id="34461999"/>
<dbReference type="AlphaFoldDB" id="A0A1L9VVP8"/>
<protein>
    <submittedName>
        <fullName evidence="2">Uncharacterized protein</fullName>
    </submittedName>
</protein>
<dbReference type="RefSeq" id="XP_022404671.1">
    <property type="nucleotide sequence ID" value="XM_022545738.1"/>
</dbReference>
<sequence length="104" mass="11952">MLNLPATAEEFENDEDVQTSFFIRAHKLERIAAKGSFKFIAECDDYQWCLSESWSEDEESSEDDSDLEMASDDDEDLEMASDDEGYFDEDDEDLSTVLSENEHS</sequence>
<evidence type="ECO:0000256" key="1">
    <source>
        <dbReference type="SAM" id="MobiDB-lite"/>
    </source>
</evidence>